<sequence>MALVAVELRHFHWPDGSHHLDHVWECVCLVVGGIGVAIRAHVVGHAPADTSGRNTERGQVAAVLNTTGLYSVVRNPLYLGNAFMWLGAAMFVRDWRIVLVATMAFLLVYERVVMAEERFLVEKFNGPYGPRAAATPAFWPRFSGYVRPNLPFSLRNVLEREYGGTFGFVAVLFAFEIGGDWFYKGEFLVDPIWVGLMGFSTVAYLTLRTLEKHTRYLHVEGR</sequence>
<feature type="transmembrane region" description="Helical" evidence="5">
    <location>
        <begin position="162"/>
        <end position="182"/>
    </location>
</feature>
<name>A0A518CUX2_9BACT</name>
<feature type="transmembrane region" description="Helical" evidence="5">
    <location>
        <begin position="82"/>
        <end position="109"/>
    </location>
</feature>
<evidence type="ECO:0000313" key="7">
    <source>
        <dbReference type="Proteomes" id="UP000319342"/>
    </source>
</evidence>
<accession>A0A518CUX2</accession>
<evidence type="ECO:0000256" key="2">
    <source>
        <dbReference type="ARBA" id="ARBA00022692"/>
    </source>
</evidence>
<evidence type="ECO:0000256" key="5">
    <source>
        <dbReference type="SAM" id="Phobius"/>
    </source>
</evidence>
<dbReference type="GO" id="GO:0012505">
    <property type="term" value="C:endomembrane system"/>
    <property type="evidence" value="ECO:0007669"/>
    <property type="project" value="UniProtKB-SubCell"/>
</dbReference>
<evidence type="ECO:0000256" key="1">
    <source>
        <dbReference type="ARBA" id="ARBA00004127"/>
    </source>
</evidence>
<evidence type="ECO:0000256" key="3">
    <source>
        <dbReference type="ARBA" id="ARBA00022989"/>
    </source>
</evidence>
<organism evidence="6 7">
    <name type="scientific">Rohdeia mirabilis</name>
    <dbReference type="NCBI Taxonomy" id="2528008"/>
    <lineage>
        <taxon>Bacteria</taxon>
        <taxon>Pseudomonadati</taxon>
        <taxon>Planctomycetota</taxon>
        <taxon>Planctomycetia</taxon>
        <taxon>Planctomycetia incertae sedis</taxon>
        <taxon>Rohdeia</taxon>
    </lineage>
</organism>
<gene>
    <name evidence="6" type="ORF">Pla163_01190</name>
</gene>
<keyword evidence="7" id="KW-1185">Reference proteome</keyword>
<dbReference type="EMBL" id="CP036290">
    <property type="protein sequence ID" value="QDU83023.1"/>
    <property type="molecule type" value="Genomic_DNA"/>
</dbReference>
<evidence type="ECO:0000313" key="6">
    <source>
        <dbReference type="EMBL" id="QDU83023.1"/>
    </source>
</evidence>
<feature type="transmembrane region" description="Helical" evidence="5">
    <location>
        <begin position="188"/>
        <end position="207"/>
    </location>
</feature>
<comment type="subcellular location">
    <subcellularLocation>
        <location evidence="1">Endomembrane system</location>
        <topology evidence="1">Multi-pass membrane protein</topology>
    </subcellularLocation>
</comment>
<evidence type="ECO:0000256" key="4">
    <source>
        <dbReference type="ARBA" id="ARBA00023136"/>
    </source>
</evidence>
<protein>
    <submittedName>
        <fullName evidence="6">Uncharacterized protein</fullName>
    </submittedName>
</protein>
<keyword evidence="3 5" id="KW-1133">Transmembrane helix</keyword>
<dbReference type="InterPro" id="IPR007318">
    <property type="entry name" value="Phopholipid_MeTrfase"/>
</dbReference>
<keyword evidence="2 5" id="KW-0812">Transmembrane</keyword>
<keyword evidence="4 5" id="KW-0472">Membrane</keyword>
<dbReference type="Proteomes" id="UP000319342">
    <property type="component" value="Chromosome"/>
</dbReference>
<dbReference type="Gene3D" id="1.20.120.1630">
    <property type="match status" value="1"/>
</dbReference>
<dbReference type="AlphaFoldDB" id="A0A518CUX2"/>
<proteinExistence type="predicted"/>
<dbReference type="Pfam" id="PF04191">
    <property type="entry name" value="PEMT"/>
    <property type="match status" value="1"/>
</dbReference>
<dbReference type="PROSITE" id="PS50244">
    <property type="entry name" value="S5A_REDUCTASE"/>
    <property type="match status" value="1"/>
</dbReference>
<reference evidence="6 7" key="1">
    <citation type="submission" date="2019-02" db="EMBL/GenBank/DDBJ databases">
        <title>Deep-cultivation of Planctomycetes and their phenomic and genomic characterization uncovers novel biology.</title>
        <authorList>
            <person name="Wiegand S."/>
            <person name="Jogler M."/>
            <person name="Boedeker C."/>
            <person name="Pinto D."/>
            <person name="Vollmers J."/>
            <person name="Rivas-Marin E."/>
            <person name="Kohn T."/>
            <person name="Peeters S.H."/>
            <person name="Heuer A."/>
            <person name="Rast P."/>
            <person name="Oberbeckmann S."/>
            <person name="Bunk B."/>
            <person name="Jeske O."/>
            <person name="Meyerdierks A."/>
            <person name="Storesund J.E."/>
            <person name="Kallscheuer N."/>
            <person name="Luecker S."/>
            <person name="Lage O.M."/>
            <person name="Pohl T."/>
            <person name="Merkel B.J."/>
            <person name="Hornburger P."/>
            <person name="Mueller R.-W."/>
            <person name="Bruemmer F."/>
            <person name="Labrenz M."/>
            <person name="Spormann A.M."/>
            <person name="Op den Camp H."/>
            <person name="Overmann J."/>
            <person name="Amann R."/>
            <person name="Jetten M.S.M."/>
            <person name="Mascher T."/>
            <person name="Medema M.H."/>
            <person name="Devos D.P."/>
            <person name="Kaster A.-K."/>
            <person name="Ovreas L."/>
            <person name="Rohde M."/>
            <person name="Galperin M.Y."/>
            <person name="Jogler C."/>
        </authorList>
    </citation>
    <scope>NUCLEOTIDE SEQUENCE [LARGE SCALE GENOMIC DNA]</scope>
    <source>
        <strain evidence="6 7">Pla163</strain>
    </source>
</reference>